<dbReference type="InterPro" id="IPR041583">
    <property type="entry name" value="TetR_C_31"/>
</dbReference>
<keyword evidence="1 2" id="KW-0238">DNA-binding</keyword>
<feature type="domain" description="HTH tetR-type" evidence="3">
    <location>
        <begin position="7"/>
        <end position="67"/>
    </location>
</feature>
<dbReference type="SUPFAM" id="SSF46689">
    <property type="entry name" value="Homeodomain-like"/>
    <property type="match status" value="1"/>
</dbReference>
<protein>
    <submittedName>
        <fullName evidence="4">DNA-binding transcriptional regulator YbjK</fullName>
    </submittedName>
</protein>
<comment type="caution">
    <text evidence="4">The sequence shown here is derived from an EMBL/GenBank/DDBJ whole genome shotgun (WGS) entry which is preliminary data.</text>
</comment>
<accession>A0A931GM17</accession>
<dbReference type="PANTHER" id="PTHR30055:SF231">
    <property type="entry name" value="TRANSCRIPTIONAL REGULATORY PROTEIN (PROBABLY DEOR-FAMILY)-RELATED"/>
    <property type="match status" value="1"/>
</dbReference>
<evidence type="ECO:0000256" key="2">
    <source>
        <dbReference type="PROSITE-ProRule" id="PRU00335"/>
    </source>
</evidence>
<keyword evidence="5" id="KW-1185">Reference proteome</keyword>
<dbReference type="SUPFAM" id="SSF48498">
    <property type="entry name" value="Tetracyclin repressor-like, C-terminal domain"/>
    <property type="match status" value="1"/>
</dbReference>
<dbReference type="PROSITE" id="PS50977">
    <property type="entry name" value="HTH_TETR_2"/>
    <property type="match status" value="1"/>
</dbReference>
<sequence>MSRRDPEARRRAIIEAAGRLIAEVGVGGVTHRRVAAEAGVPLGATTYYFKDLDDLVEATLAQSAADCAEWLDAWQRDLDAGADVAASLAEATAEYLADRARHRTLNEMYAAAAHRPELRPAARVWSDGLVRVLAPRVGGRAAQAASAFIDGVLLQALINDRPLDSGILTEALTALLTALRDPPAGPPS</sequence>
<dbReference type="EMBL" id="JADOUA010000001">
    <property type="protein sequence ID" value="MBG6092147.1"/>
    <property type="molecule type" value="Genomic_DNA"/>
</dbReference>
<evidence type="ECO:0000313" key="5">
    <source>
        <dbReference type="Proteomes" id="UP000614047"/>
    </source>
</evidence>
<dbReference type="GO" id="GO:0000976">
    <property type="term" value="F:transcription cis-regulatory region binding"/>
    <property type="evidence" value="ECO:0007669"/>
    <property type="project" value="TreeGrafter"/>
</dbReference>
<dbReference type="InterPro" id="IPR050109">
    <property type="entry name" value="HTH-type_TetR-like_transc_reg"/>
</dbReference>
<evidence type="ECO:0000259" key="3">
    <source>
        <dbReference type="PROSITE" id="PS50977"/>
    </source>
</evidence>
<organism evidence="4 5">
    <name type="scientific">Actinomadura viridis</name>
    <dbReference type="NCBI Taxonomy" id="58110"/>
    <lineage>
        <taxon>Bacteria</taxon>
        <taxon>Bacillati</taxon>
        <taxon>Actinomycetota</taxon>
        <taxon>Actinomycetes</taxon>
        <taxon>Streptosporangiales</taxon>
        <taxon>Thermomonosporaceae</taxon>
        <taxon>Actinomadura</taxon>
    </lineage>
</organism>
<evidence type="ECO:0000256" key="1">
    <source>
        <dbReference type="ARBA" id="ARBA00023125"/>
    </source>
</evidence>
<dbReference type="Gene3D" id="1.10.357.10">
    <property type="entry name" value="Tetracycline Repressor, domain 2"/>
    <property type="match status" value="1"/>
</dbReference>
<dbReference type="RefSeq" id="WP_197014370.1">
    <property type="nucleotide sequence ID" value="NZ_BAABES010000033.1"/>
</dbReference>
<gene>
    <name evidence="4" type="ORF">IW256_006260</name>
</gene>
<dbReference type="InterPro" id="IPR001647">
    <property type="entry name" value="HTH_TetR"/>
</dbReference>
<name>A0A931GM17_9ACTN</name>
<dbReference type="AlphaFoldDB" id="A0A931GM17"/>
<dbReference type="Pfam" id="PF00440">
    <property type="entry name" value="TetR_N"/>
    <property type="match status" value="1"/>
</dbReference>
<dbReference type="InterPro" id="IPR009057">
    <property type="entry name" value="Homeodomain-like_sf"/>
</dbReference>
<evidence type="ECO:0000313" key="4">
    <source>
        <dbReference type="EMBL" id="MBG6092147.1"/>
    </source>
</evidence>
<dbReference type="GO" id="GO:0003700">
    <property type="term" value="F:DNA-binding transcription factor activity"/>
    <property type="evidence" value="ECO:0007669"/>
    <property type="project" value="TreeGrafter"/>
</dbReference>
<dbReference type="InterPro" id="IPR036271">
    <property type="entry name" value="Tet_transcr_reg_TetR-rel_C_sf"/>
</dbReference>
<feature type="DNA-binding region" description="H-T-H motif" evidence="2">
    <location>
        <begin position="30"/>
        <end position="49"/>
    </location>
</feature>
<dbReference type="Proteomes" id="UP000614047">
    <property type="component" value="Unassembled WGS sequence"/>
</dbReference>
<reference evidence="4" key="1">
    <citation type="submission" date="2020-11" db="EMBL/GenBank/DDBJ databases">
        <title>Sequencing the genomes of 1000 actinobacteria strains.</title>
        <authorList>
            <person name="Klenk H.-P."/>
        </authorList>
    </citation>
    <scope>NUCLEOTIDE SEQUENCE</scope>
    <source>
        <strain evidence="4">DSM 43175</strain>
    </source>
</reference>
<proteinExistence type="predicted"/>
<dbReference type="PRINTS" id="PR00455">
    <property type="entry name" value="HTHTETR"/>
</dbReference>
<dbReference type="Pfam" id="PF17940">
    <property type="entry name" value="TetR_C_31"/>
    <property type="match status" value="1"/>
</dbReference>
<dbReference type="PANTHER" id="PTHR30055">
    <property type="entry name" value="HTH-TYPE TRANSCRIPTIONAL REGULATOR RUTR"/>
    <property type="match status" value="1"/>
</dbReference>